<sequence>MSFFGFLVLLLIAAICGGIGQSISGYSFGGCLISAGVGFIGAILGKWIAGELGLPELWTIQIDGSPFPIIWSIIGAALFTAVLGTLFRGKKSI</sequence>
<name>A0ABW5JFY4_9BACT</name>
<keyword evidence="1" id="KW-1133">Transmembrane helix</keyword>
<feature type="transmembrane region" description="Helical" evidence="1">
    <location>
        <begin position="6"/>
        <end position="23"/>
    </location>
</feature>
<evidence type="ECO:0008006" key="4">
    <source>
        <dbReference type="Google" id="ProtNLM"/>
    </source>
</evidence>
<evidence type="ECO:0000313" key="2">
    <source>
        <dbReference type="EMBL" id="MFD2530921.1"/>
    </source>
</evidence>
<keyword evidence="1" id="KW-0812">Transmembrane</keyword>
<comment type="caution">
    <text evidence="2">The sequence shown here is derived from an EMBL/GenBank/DDBJ whole genome shotgun (WGS) entry which is preliminary data.</text>
</comment>
<dbReference type="Proteomes" id="UP001597460">
    <property type="component" value="Unassembled WGS sequence"/>
</dbReference>
<evidence type="ECO:0000313" key="3">
    <source>
        <dbReference type="Proteomes" id="UP001597460"/>
    </source>
</evidence>
<gene>
    <name evidence="2" type="ORF">ACFSVN_00510</name>
</gene>
<proteinExistence type="predicted"/>
<organism evidence="2 3">
    <name type="scientific">Gracilimonas halophila</name>
    <dbReference type="NCBI Taxonomy" id="1834464"/>
    <lineage>
        <taxon>Bacteria</taxon>
        <taxon>Pseudomonadati</taxon>
        <taxon>Balneolota</taxon>
        <taxon>Balneolia</taxon>
        <taxon>Balneolales</taxon>
        <taxon>Balneolaceae</taxon>
        <taxon>Gracilimonas</taxon>
    </lineage>
</organism>
<dbReference type="EMBL" id="JBHULI010000001">
    <property type="protein sequence ID" value="MFD2530921.1"/>
    <property type="molecule type" value="Genomic_DNA"/>
</dbReference>
<feature type="transmembrane region" description="Helical" evidence="1">
    <location>
        <begin position="30"/>
        <end position="49"/>
    </location>
</feature>
<keyword evidence="1" id="KW-0472">Membrane</keyword>
<accession>A0ABW5JFY4</accession>
<dbReference type="RefSeq" id="WP_390296976.1">
    <property type="nucleotide sequence ID" value="NZ_JBHULI010000001.1"/>
</dbReference>
<evidence type="ECO:0000256" key="1">
    <source>
        <dbReference type="SAM" id="Phobius"/>
    </source>
</evidence>
<protein>
    <recommendedName>
        <fullName evidence="4">Transglycosylase associated protein</fullName>
    </recommendedName>
</protein>
<keyword evidence="3" id="KW-1185">Reference proteome</keyword>
<feature type="transmembrane region" description="Helical" evidence="1">
    <location>
        <begin position="69"/>
        <end position="87"/>
    </location>
</feature>
<reference evidence="3" key="1">
    <citation type="journal article" date="2019" name="Int. J. Syst. Evol. Microbiol.">
        <title>The Global Catalogue of Microorganisms (GCM) 10K type strain sequencing project: providing services to taxonomists for standard genome sequencing and annotation.</title>
        <authorList>
            <consortium name="The Broad Institute Genomics Platform"/>
            <consortium name="The Broad Institute Genome Sequencing Center for Infectious Disease"/>
            <person name="Wu L."/>
            <person name="Ma J."/>
        </authorList>
    </citation>
    <scope>NUCLEOTIDE SEQUENCE [LARGE SCALE GENOMIC DNA]</scope>
    <source>
        <strain evidence="3">KCTC 52042</strain>
    </source>
</reference>